<sequence>MSNLVRVKVEQSYPIKSEKKRVIYADILRVLATLAVINIHVTSSYSLASFTTTNLTDWWVENLFNSLSRWSVPIFFMVSGMLLLQTKKEETVGQFFRKRTQKVLVPFFIWGLIYGLVKTRYTGVPFDLTVFLKELVTGKIYLHFWFLYTIIALYIFTPIVKFFIAHAKKQLIMYALGIWFVSTCCIPLLERSLHVNFYISSKISFTEGYLGLFVLGYVLSRAEIGRKLRLVLYAAGISSLAAIPLLTYVLTAKNGGKLDGFFYNYLGLAVVLASTAIFIGSKSVNWEKRLENSKRLLPFLRTVSDVSFGIYLVHLIFLAELGRGFEIFQLQTPALLRVPLTNLAVFALSLITVLVLQRVPLLKKMVP</sequence>
<dbReference type="EMBL" id="CP073708">
    <property type="protein sequence ID" value="QUO42303.1"/>
    <property type="molecule type" value="Genomic_DNA"/>
</dbReference>
<comment type="subcellular location">
    <subcellularLocation>
        <location evidence="1">Cell membrane</location>
        <topology evidence="1">Multi-pass membrane protein</topology>
    </subcellularLocation>
</comment>
<keyword evidence="5 7" id="KW-1133">Transmembrane helix</keyword>
<feature type="transmembrane region" description="Helical" evidence="7">
    <location>
        <begin position="230"/>
        <end position="250"/>
    </location>
</feature>
<evidence type="ECO:0000313" key="10">
    <source>
        <dbReference type="EMBL" id="QUO42303.1"/>
    </source>
</evidence>
<evidence type="ECO:0000256" key="3">
    <source>
        <dbReference type="ARBA" id="ARBA00022475"/>
    </source>
</evidence>
<evidence type="ECO:0000313" key="9">
    <source>
        <dbReference type="EMBL" id="QQE75276.1"/>
    </source>
</evidence>
<feature type="transmembrane region" description="Helical" evidence="7">
    <location>
        <begin position="334"/>
        <end position="356"/>
    </location>
</feature>
<evidence type="ECO:0000313" key="12">
    <source>
        <dbReference type="Proteomes" id="UP000677234"/>
    </source>
</evidence>
<comment type="similarity">
    <text evidence="2">Belongs to the acyltransferase 3 family.</text>
</comment>
<feature type="transmembrane region" description="Helical" evidence="7">
    <location>
        <begin position="262"/>
        <end position="281"/>
    </location>
</feature>
<accession>A0A7T5EMJ2</accession>
<feature type="domain" description="Acyltransferase 3" evidence="8">
    <location>
        <begin position="23"/>
        <end position="352"/>
    </location>
</feature>
<dbReference type="GO" id="GO:0005886">
    <property type="term" value="C:plasma membrane"/>
    <property type="evidence" value="ECO:0007669"/>
    <property type="project" value="UniProtKB-SubCell"/>
</dbReference>
<dbReference type="RefSeq" id="WP_198828805.1">
    <property type="nucleotide sequence ID" value="NZ_CP066308.1"/>
</dbReference>
<dbReference type="Proteomes" id="UP000595847">
    <property type="component" value="Chromosome"/>
</dbReference>
<gene>
    <name evidence="9" type="ORF">JD108_04940</name>
    <name evidence="10" type="ORF">KDJ56_04620</name>
</gene>
<protein>
    <submittedName>
        <fullName evidence="9">Acyltransferase family protein</fullName>
    </submittedName>
</protein>
<feature type="transmembrane region" description="Helical" evidence="7">
    <location>
        <begin position="195"/>
        <end position="218"/>
    </location>
</feature>
<keyword evidence="9" id="KW-0012">Acyltransferase</keyword>
<evidence type="ECO:0000256" key="5">
    <source>
        <dbReference type="ARBA" id="ARBA00022989"/>
    </source>
</evidence>
<feature type="transmembrane region" description="Helical" evidence="7">
    <location>
        <begin position="67"/>
        <end position="84"/>
    </location>
</feature>
<dbReference type="EMBL" id="CP066308">
    <property type="protein sequence ID" value="QQE75276.1"/>
    <property type="molecule type" value="Genomic_DNA"/>
</dbReference>
<organism evidence="9 11">
    <name type="scientific">Brevibacillus composti</name>
    <dbReference type="NCBI Taxonomy" id="2796470"/>
    <lineage>
        <taxon>Bacteria</taxon>
        <taxon>Bacillati</taxon>
        <taxon>Bacillota</taxon>
        <taxon>Bacilli</taxon>
        <taxon>Bacillales</taxon>
        <taxon>Paenibacillaceae</taxon>
        <taxon>Brevibacillus</taxon>
    </lineage>
</organism>
<feature type="transmembrane region" description="Helical" evidence="7">
    <location>
        <begin position="104"/>
        <end position="121"/>
    </location>
</feature>
<dbReference type="AlphaFoldDB" id="A0A7T5EMJ2"/>
<proteinExistence type="inferred from homology"/>
<keyword evidence="12" id="KW-1185">Reference proteome</keyword>
<dbReference type="GO" id="GO:0016413">
    <property type="term" value="F:O-acetyltransferase activity"/>
    <property type="evidence" value="ECO:0007669"/>
    <property type="project" value="TreeGrafter"/>
</dbReference>
<dbReference type="PANTHER" id="PTHR40074">
    <property type="entry name" value="O-ACETYLTRANSFERASE WECH"/>
    <property type="match status" value="1"/>
</dbReference>
<evidence type="ECO:0000256" key="6">
    <source>
        <dbReference type="ARBA" id="ARBA00023136"/>
    </source>
</evidence>
<keyword evidence="3" id="KW-1003">Cell membrane</keyword>
<evidence type="ECO:0000259" key="8">
    <source>
        <dbReference type="Pfam" id="PF01757"/>
    </source>
</evidence>
<dbReference type="PANTHER" id="PTHR40074:SF2">
    <property type="entry name" value="O-ACETYLTRANSFERASE WECH"/>
    <property type="match status" value="1"/>
</dbReference>
<feature type="transmembrane region" description="Helical" evidence="7">
    <location>
        <begin position="141"/>
        <end position="164"/>
    </location>
</feature>
<evidence type="ECO:0000313" key="11">
    <source>
        <dbReference type="Proteomes" id="UP000595847"/>
    </source>
</evidence>
<evidence type="ECO:0000256" key="1">
    <source>
        <dbReference type="ARBA" id="ARBA00004651"/>
    </source>
</evidence>
<dbReference type="GO" id="GO:0009246">
    <property type="term" value="P:enterobacterial common antigen biosynthetic process"/>
    <property type="evidence" value="ECO:0007669"/>
    <property type="project" value="TreeGrafter"/>
</dbReference>
<reference evidence="9 11" key="1">
    <citation type="submission" date="2020-12" db="EMBL/GenBank/DDBJ databases">
        <title>strain FJAT-54423T represents a novel species of the genus Brevibacillus.</title>
        <authorList>
            <person name="Tang R."/>
        </authorList>
    </citation>
    <scope>NUCLEOTIDE SEQUENCE [LARGE SCALE GENOMIC DNA]</scope>
    <source>
        <strain evidence="9 11">FJAT-54423</strain>
    </source>
</reference>
<feature type="transmembrane region" description="Helical" evidence="7">
    <location>
        <begin position="171"/>
        <end position="189"/>
    </location>
</feature>
<feature type="transmembrane region" description="Helical" evidence="7">
    <location>
        <begin position="302"/>
        <end position="322"/>
    </location>
</feature>
<dbReference type="Pfam" id="PF01757">
    <property type="entry name" value="Acyl_transf_3"/>
    <property type="match status" value="1"/>
</dbReference>
<evidence type="ECO:0000256" key="2">
    <source>
        <dbReference type="ARBA" id="ARBA00007400"/>
    </source>
</evidence>
<feature type="transmembrane region" description="Helical" evidence="7">
    <location>
        <begin position="27"/>
        <end position="47"/>
    </location>
</feature>
<keyword evidence="4 7" id="KW-0812">Transmembrane</keyword>
<reference evidence="10" key="2">
    <citation type="submission" date="2021-04" db="EMBL/GenBank/DDBJ databases">
        <title>Brevibacillus composti FJAT-54423, complete genome.</title>
        <authorList>
            <person name="Tang R."/>
        </authorList>
    </citation>
    <scope>NUCLEOTIDE SEQUENCE</scope>
    <source>
        <strain evidence="10">FJAT-54424</strain>
    </source>
</reference>
<dbReference type="InterPro" id="IPR002656">
    <property type="entry name" value="Acyl_transf_3_dom"/>
</dbReference>
<evidence type="ECO:0000256" key="4">
    <source>
        <dbReference type="ARBA" id="ARBA00022692"/>
    </source>
</evidence>
<evidence type="ECO:0000256" key="7">
    <source>
        <dbReference type="SAM" id="Phobius"/>
    </source>
</evidence>
<keyword evidence="6 7" id="KW-0472">Membrane</keyword>
<dbReference type="Proteomes" id="UP000677234">
    <property type="component" value="Chromosome"/>
</dbReference>
<name>A0A7T5EMJ2_9BACL</name>
<keyword evidence="9" id="KW-0808">Transferase</keyword>
<dbReference type="KEGG" id="bcop:JD108_04940"/>